<proteinExistence type="predicted"/>
<dbReference type="AlphaFoldDB" id="A0A6M7WG63"/>
<organism evidence="1 2">
    <name type="scientific">Mesorhizobium loti R88b</name>
    <dbReference type="NCBI Taxonomy" id="935548"/>
    <lineage>
        <taxon>Bacteria</taxon>
        <taxon>Pseudomonadati</taxon>
        <taxon>Pseudomonadota</taxon>
        <taxon>Alphaproteobacteria</taxon>
        <taxon>Hyphomicrobiales</taxon>
        <taxon>Phyllobacteriaceae</taxon>
        <taxon>Mesorhizobium</taxon>
    </lineage>
</organism>
<protein>
    <submittedName>
        <fullName evidence="1">Uncharacterized protein</fullName>
    </submittedName>
</protein>
<sequence length="89" mass="9670">MFGEITQQMRSGGFWYLSAPFEPGLESVINACDKRIGLFWGFPMKNTRLAAFVALLVGSGERRACQQAIQDAHARAAGPLGRLGVSRGQ</sequence>
<gene>
    <name evidence="1" type="ORF">EB235_04320</name>
</gene>
<name>A0A6M7WG63_RHILI</name>
<dbReference type="EMBL" id="CP033367">
    <property type="protein sequence ID" value="QKD00806.1"/>
    <property type="molecule type" value="Genomic_DNA"/>
</dbReference>
<dbReference type="Proteomes" id="UP000503017">
    <property type="component" value="Chromosome"/>
</dbReference>
<evidence type="ECO:0000313" key="1">
    <source>
        <dbReference type="EMBL" id="QKD00806.1"/>
    </source>
</evidence>
<reference evidence="1 2" key="1">
    <citation type="submission" date="2018-10" db="EMBL/GenBank/DDBJ databases">
        <authorList>
            <person name="Perry B.J."/>
            <person name="Sullivan J.T."/>
            <person name="Murphy R.J.T."/>
            <person name="Ramsay J.P."/>
            <person name="Ronson C.W."/>
        </authorList>
    </citation>
    <scope>NUCLEOTIDE SEQUENCE [LARGE SCALE GENOMIC DNA]</scope>
    <source>
        <strain evidence="1 2">R88b</strain>
    </source>
</reference>
<dbReference type="RefSeq" id="WP_027032188.1">
    <property type="nucleotide sequence ID" value="NZ_CP033367.1"/>
</dbReference>
<accession>A0A6M7WG63</accession>
<evidence type="ECO:0000313" key="2">
    <source>
        <dbReference type="Proteomes" id="UP000503017"/>
    </source>
</evidence>